<accession>A0A8K0UIA6</accession>
<evidence type="ECO:0000256" key="2">
    <source>
        <dbReference type="ARBA" id="ARBA00004496"/>
    </source>
</evidence>
<keyword evidence="11" id="KW-1185">Reference proteome</keyword>
<evidence type="ECO:0000313" key="10">
    <source>
        <dbReference type="EMBL" id="KAH8091838.1"/>
    </source>
</evidence>
<comment type="similarity">
    <text evidence="3">Belongs to the WHI5/NRM1 family.</text>
</comment>
<keyword evidence="8" id="KW-0539">Nucleus</keyword>
<evidence type="ECO:0000313" key="11">
    <source>
        <dbReference type="Proteomes" id="UP000813824"/>
    </source>
</evidence>
<evidence type="ECO:0000256" key="6">
    <source>
        <dbReference type="ARBA" id="ARBA00023015"/>
    </source>
</evidence>
<dbReference type="EMBL" id="JAEVFJ010000034">
    <property type="protein sequence ID" value="KAH8091838.1"/>
    <property type="molecule type" value="Genomic_DNA"/>
</dbReference>
<feature type="compositionally biased region" description="Pro residues" evidence="9">
    <location>
        <begin position="217"/>
        <end position="229"/>
    </location>
</feature>
<evidence type="ECO:0000256" key="7">
    <source>
        <dbReference type="ARBA" id="ARBA00023163"/>
    </source>
</evidence>
<reference evidence="10" key="1">
    <citation type="journal article" date="2021" name="New Phytol.">
        <title>Evolutionary innovations through gain and loss of genes in the ectomycorrhizal Boletales.</title>
        <authorList>
            <person name="Wu G."/>
            <person name="Miyauchi S."/>
            <person name="Morin E."/>
            <person name="Kuo A."/>
            <person name="Drula E."/>
            <person name="Varga T."/>
            <person name="Kohler A."/>
            <person name="Feng B."/>
            <person name="Cao Y."/>
            <person name="Lipzen A."/>
            <person name="Daum C."/>
            <person name="Hundley H."/>
            <person name="Pangilinan J."/>
            <person name="Johnson J."/>
            <person name="Barry K."/>
            <person name="LaButti K."/>
            <person name="Ng V."/>
            <person name="Ahrendt S."/>
            <person name="Min B."/>
            <person name="Choi I.G."/>
            <person name="Park H."/>
            <person name="Plett J.M."/>
            <person name="Magnuson J."/>
            <person name="Spatafora J.W."/>
            <person name="Nagy L.G."/>
            <person name="Henrissat B."/>
            <person name="Grigoriev I.V."/>
            <person name="Yang Z.L."/>
            <person name="Xu J."/>
            <person name="Martin F.M."/>
        </authorList>
    </citation>
    <scope>NUCLEOTIDE SEQUENCE</scope>
    <source>
        <strain evidence="10">KKN 215</strain>
    </source>
</reference>
<comment type="caution">
    <text evidence="10">The sequence shown here is derived from an EMBL/GenBank/DDBJ whole genome shotgun (WGS) entry which is preliminary data.</text>
</comment>
<evidence type="ECO:0000256" key="4">
    <source>
        <dbReference type="ARBA" id="ARBA00022490"/>
    </source>
</evidence>
<feature type="compositionally biased region" description="Low complexity" evidence="9">
    <location>
        <begin position="129"/>
        <end position="148"/>
    </location>
</feature>
<feature type="non-terminal residue" evidence="10">
    <location>
        <position position="344"/>
    </location>
</feature>
<protein>
    <submittedName>
        <fullName evidence="10">Uncharacterized protein</fullName>
    </submittedName>
</protein>
<dbReference type="GO" id="GO:0005634">
    <property type="term" value="C:nucleus"/>
    <property type="evidence" value="ECO:0007669"/>
    <property type="project" value="UniProtKB-SubCell"/>
</dbReference>
<dbReference type="Proteomes" id="UP000813824">
    <property type="component" value="Unassembled WGS sequence"/>
</dbReference>
<feature type="region of interest" description="Disordered" evidence="9">
    <location>
        <begin position="88"/>
        <end position="151"/>
    </location>
</feature>
<sequence length="344" mass="37206">MSTTGEETADSEERRRKQNMAKARLNYYSHNLKLRLQYAQLKVDHGWQRQTLSEVENLYFRHSRRPYPPVNPRKTTSSFDSNHAIASEHHPVASSSTPPPNLPSTPPPSLSDSFGGLTRSDTLQTIPDTSVTSTAQSSFQSTAASGSFDIPRIPIPPSLESYMAATMSPPRPFHDASMECRTISPPPCSRTLVRPPPHPQLYLADPNIDPSLVSVPATPPTHPSPPKPPLSTATPGGVGPPQPPPTSQPLTRVPTLPPPSSPAPSIPPPSSPVPSIHRSTPSRPPHPSPHPRPTPQTRPAPPSSHRPLAPSTPGGKKPYRPIQPAPMKPSPLTYDSFWSSHQSS</sequence>
<dbReference type="AlphaFoldDB" id="A0A8K0UIA6"/>
<evidence type="ECO:0000256" key="1">
    <source>
        <dbReference type="ARBA" id="ARBA00004123"/>
    </source>
</evidence>
<keyword evidence="6" id="KW-0805">Transcription regulation</keyword>
<keyword evidence="4" id="KW-0963">Cytoplasm</keyword>
<dbReference type="OrthoDB" id="2359117at2759"/>
<feature type="compositionally biased region" description="Pro residues" evidence="9">
    <location>
        <begin position="282"/>
        <end position="304"/>
    </location>
</feature>
<feature type="compositionally biased region" description="Pro residues" evidence="9">
    <location>
        <begin position="187"/>
        <end position="199"/>
    </location>
</feature>
<dbReference type="GO" id="GO:0005737">
    <property type="term" value="C:cytoplasm"/>
    <property type="evidence" value="ECO:0007669"/>
    <property type="project" value="UniProtKB-SubCell"/>
</dbReference>
<feature type="compositionally biased region" description="Pro residues" evidence="9">
    <location>
        <begin position="238"/>
        <end position="247"/>
    </location>
</feature>
<evidence type="ECO:0000256" key="8">
    <source>
        <dbReference type="ARBA" id="ARBA00023242"/>
    </source>
</evidence>
<keyword evidence="5" id="KW-0678">Repressor</keyword>
<feature type="compositionally biased region" description="Polar residues" evidence="9">
    <location>
        <begin position="119"/>
        <end position="128"/>
    </location>
</feature>
<comment type="subcellular location">
    <subcellularLocation>
        <location evidence="2">Cytoplasm</location>
    </subcellularLocation>
    <subcellularLocation>
        <location evidence="1">Nucleus</location>
    </subcellularLocation>
</comment>
<organism evidence="10 11">
    <name type="scientific">Cristinia sonorae</name>
    <dbReference type="NCBI Taxonomy" id="1940300"/>
    <lineage>
        <taxon>Eukaryota</taxon>
        <taxon>Fungi</taxon>
        <taxon>Dikarya</taxon>
        <taxon>Basidiomycota</taxon>
        <taxon>Agaricomycotina</taxon>
        <taxon>Agaricomycetes</taxon>
        <taxon>Agaricomycetidae</taxon>
        <taxon>Agaricales</taxon>
        <taxon>Pleurotineae</taxon>
        <taxon>Stephanosporaceae</taxon>
        <taxon>Cristinia</taxon>
    </lineage>
</organism>
<feature type="region of interest" description="Disordered" evidence="9">
    <location>
        <begin position="187"/>
        <end position="344"/>
    </location>
</feature>
<gene>
    <name evidence="10" type="ORF">BXZ70DRAFT_952505</name>
</gene>
<name>A0A8K0UIA6_9AGAR</name>
<dbReference type="InterPro" id="IPR013734">
    <property type="entry name" value="TF_Nrm1/Whi5"/>
</dbReference>
<proteinExistence type="inferred from homology"/>
<dbReference type="Pfam" id="PF08528">
    <property type="entry name" value="Whi5"/>
    <property type="match status" value="1"/>
</dbReference>
<evidence type="ECO:0000256" key="9">
    <source>
        <dbReference type="SAM" id="MobiDB-lite"/>
    </source>
</evidence>
<evidence type="ECO:0000256" key="3">
    <source>
        <dbReference type="ARBA" id="ARBA00006922"/>
    </source>
</evidence>
<keyword evidence="7" id="KW-0804">Transcription</keyword>
<feature type="compositionally biased region" description="Pro residues" evidence="9">
    <location>
        <begin position="97"/>
        <end position="109"/>
    </location>
</feature>
<evidence type="ECO:0000256" key="5">
    <source>
        <dbReference type="ARBA" id="ARBA00022491"/>
    </source>
</evidence>
<feature type="compositionally biased region" description="Pro residues" evidence="9">
    <location>
        <begin position="255"/>
        <end position="272"/>
    </location>
</feature>